<evidence type="ECO:0000256" key="4">
    <source>
        <dbReference type="ARBA" id="ARBA00022989"/>
    </source>
</evidence>
<dbReference type="NCBIfam" id="NF041549">
    <property type="entry name" value="PssD"/>
    <property type="match status" value="1"/>
</dbReference>
<sequence>MKVALACSVGGHLTQMRQLEKLYKQHNYFFITEDTLMTRELAKKENVYLLELINRKKWNFPFLMLVIFFKTLFCLIKEKPDLIICTGALSSIPSCIIGKLMRKKVVYIESFAKMNSPTLTGKLVYKFADLFIVQWESMLRFYPKAVYGGSIY</sequence>
<dbReference type="InterPro" id="IPR013969">
    <property type="entry name" value="Oligosacch_biosynth_Alg14"/>
</dbReference>
<dbReference type="OrthoDB" id="555447at2"/>
<dbReference type="SUPFAM" id="SSF53756">
    <property type="entry name" value="UDP-Glycosyltransferase/glycogen phosphorylase"/>
    <property type="match status" value="1"/>
</dbReference>
<keyword evidence="5" id="KW-0472">Membrane</keyword>
<dbReference type="EMBL" id="AP019308">
    <property type="protein sequence ID" value="BBH22977.1"/>
    <property type="molecule type" value="Genomic_DNA"/>
</dbReference>
<dbReference type="AlphaFoldDB" id="A0A3G9IVT0"/>
<evidence type="ECO:0000256" key="3">
    <source>
        <dbReference type="ARBA" id="ARBA00022824"/>
    </source>
</evidence>
<dbReference type="Proteomes" id="UP000275368">
    <property type="component" value="Chromosome"/>
</dbReference>
<accession>A0A3G9IVT0</accession>
<dbReference type="Pfam" id="PF08660">
    <property type="entry name" value="Alg14"/>
    <property type="match status" value="1"/>
</dbReference>
<comment type="subcellular location">
    <subcellularLocation>
        <location evidence="1">Endoplasmic reticulum membrane</location>
        <topology evidence="1">Single-pass membrane protein</topology>
    </subcellularLocation>
</comment>
<dbReference type="Gene3D" id="3.40.50.2000">
    <property type="entry name" value="Glycogen Phosphorylase B"/>
    <property type="match status" value="1"/>
</dbReference>
<dbReference type="GO" id="GO:0006488">
    <property type="term" value="P:dolichol-linked oligosaccharide biosynthetic process"/>
    <property type="evidence" value="ECO:0007669"/>
    <property type="project" value="InterPro"/>
</dbReference>
<dbReference type="PANTHER" id="PTHR12154">
    <property type="entry name" value="GLYCOSYL TRANSFERASE-RELATED"/>
    <property type="match status" value="1"/>
</dbReference>
<evidence type="ECO:0000256" key="5">
    <source>
        <dbReference type="ARBA" id="ARBA00023136"/>
    </source>
</evidence>
<keyword evidence="4" id="KW-1133">Transmembrane helix</keyword>
<organism evidence="6 7">
    <name type="scientific">Paenibacillus baekrokdamisoli</name>
    <dbReference type="NCBI Taxonomy" id="1712516"/>
    <lineage>
        <taxon>Bacteria</taxon>
        <taxon>Bacillati</taxon>
        <taxon>Bacillota</taxon>
        <taxon>Bacilli</taxon>
        <taxon>Bacillales</taxon>
        <taxon>Paenibacillaceae</taxon>
        <taxon>Paenibacillus</taxon>
    </lineage>
</organism>
<reference evidence="6 7" key="1">
    <citation type="submission" date="2018-11" db="EMBL/GenBank/DDBJ databases">
        <title>Complete genome sequence of Paenibacillus baekrokdamisoli strain KCTC 33723.</title>
        <authorList>
            <person name="Kang S.W."/>
            <person name="Lee K.C."/>
            <person name="Kim K.K."/>
            <person name="Kim J.S."/>
            <person name="Kim D.S."/>
            <person name="Ko S.H."/>
            <person name="Yang S.H."/>
            <person name="Lee J.S."/>
        </authorList>
    </citation>
    <scope>NUCLEOTIDE SEQUENCE [LARGE SCALE GENOMIC DNA]</scope>
    <source>
        <strain evidence="6 7">KCTC 33723</strain>
    </source>
</reference>
<keyword evidence="3" id="KW-0256">Endoplasmic reticulum</keyword>
<name>A0A3G9IVT0_9BACL</name>
<keyword evidence="7" id="KW-1185">Reference proteome</keyword>
<gene>
    <name evidence="6" type="primary">cpsF</name>
    <name evidence="6" type="ORF">Back11_43220</name>
</gene>
<evidence type="ECO:0000256" key="2">
    <source>
        <dbReference type="ARBA" id="ARBA00022692"/>
    </source>
</evidence>
<evidence type="ECO:0000313" key="6">
    <source>
        <dbReference type="EMBL" id="BBH22977.1"/>
    </source>
</evidence>
<evidence type="ECO:0000256" key="1">
    <source>
        <dbReference type="ARBA" id="ARBA00004389"/>
    </source>
</evidence>
<proteinExistence type="predicted"/>
<evidence type="ECO:0000313" key="7">
    <source>
        <dbReference type="Proteomes" id="UP000275368"/>
    </source>
</evidence>
<protein>
    <submittedName>
        <fullName evidence="6">UDP-N-acetylglucosamine--LPS N-acetylglucosamine transferase</fullName>
    </submittedName>
</protein>
<keyword evidence="2" id="KW-0812">Transmembrane</keyword>
<dbReference type="RefSeq" id="WP_125661918.1">
    <property type="nucleotide sequence ID" value="NZ_AP019308.1"/>
</dbReference>
<dbReference type="GO" id="GO:0004577">
    <property type="term" value="F:N-acetylglucosaminyldiphosphodolichol N-acetylglucosaminyltransferase activity"/>
    <property type="evidence" value="ECO:0007669"/>
    <property type="project" value="TreeGrafter"/>
</dbReference>
<keyword evidence="6" id="KW-0808">Transferase</keyword>
<dbReference type="KEGG" id="pbk:Back11_43220"/>
<dbReference type="PANTHER" id="PTHR12154:SF4">
    <property type="entry name" value="UDP-N-ACETYLGLUCOSAMINE TRANSFERASE SUBUNIT ALG14 HOMOLOG"/>
    <property type="match status" value="1"/>
</dbReference>